<organism evidence="1">
    <name type="scientific">Sesamum radiatum</name>
    <name type="common">Black benniseed</name>
    <dbReference type="NCBI Taxonomy" id="300843"/>
    <lineage>
        <taxon>Eukaryota</taxon>
        <taxon>Viridiplantae</taxon>
        <taxon>Streptophyta</taxon>
        <taxon>Embryophyta</taxon>
        <taxon>Tracheophyta</taxon>
        <taxon>Spermatophyta</taxon>
        <taxon>Magnoliopsida</taxon>
        <taxon>eudicotyledons</taxon>
        <taxon>Gunneridae</taxon>
        <taxon>Pentapetalae</taxon>
        <taxon>asterids</taxon>
        <taxon>lamiids</taxon>
        <taxon>Lamiales</taxon>
        <taxon>Pedaliaceae</taxon>
        <taxon>Sesamum</taxon>
    </lineage>
</organism>
<dbReference type="PANTHER" id="PTHR33116">
    <property type="entry name" value="REVERSE TRANSCRIPTASE ZINC-BINDING DOMAIN-CONTAINING PROTEIN-RELATED-RELATED"/>
    <property type="match status" value="1"/>
</dbReference>
<sequence>MGCFKLPESLFAEIESITARFFWHGEMESKTHWLAWSKVCQPLKDGDLGFRGLKEYNAALLAKQAWRVATETNLLLHQVLRHRYFPGSNFFTAELGHAPSFT</sequence>
<accession>A0AAW2PHF8</accession>
<gene>
    <name evidence="1" type="ORF">Sradi_4017900</name>
</gene>
<proteinExistence type="predicted"/>
<evidence type="ECO:0000313" key="1">
    <source>
        <dbReference type="EMBL" id="KAL0355710.1"/>
    </source>
</evidence>
<dbReference type="EMBL" id="JACGWJ010000017">
    <property type="protein sequence ID" value="KAL0355710.1"/>
    <property type="molecule type" value="Genomic_DNA"/>
</dbReference>
<protein>
    <submittedName>
        <fullName evidence="1">Uncharacterized protein</fullName>
    </submittedName>
</protein>
<name>A0AAW2PHF8_SESRA</name>
<reference evidence="1" key="2">
    <citation type="journal article" date="2024" name="Plant">
        <title>Genomic evolution and insights into agronomic trait innovations of Sesamum species.</title>
        <authorList>
            <person name="Miao H."/>
            <person name="Wang L."/>
            <person name="Qu L."/>
            <person name="Liu H."/>
            <person name="Sun Y."/>
            <person name="Le M."/>
            <person name="Wang Q."/>
            <person name="Wei S."/>
            <person name="Zheng Y."/>
            <person name="Lin W."/>
            <person name="Duan Y."/>
            <person name="Cao H."/>
            <person name="Xiong S."/>
            <person name="Wang X."/>
            <person name="Wei L."/>
            <person name="Li C."/>
            <person name="Ma Q."/>
            <person name="Ju M."/>
            <person name="Zhao R."/>
            <person name="Li G."/>
            <person name="Mu C."/>
            <person name="Tian Q."/>
            <person name="Mei H."/>
            <person name="Zhang T."/>
            <person name="Gao T."/>
            <person name="Zhang H."/>
        </authorList>
    </citation>
    <scope>NUCLEOTIDE SEQUENCE</scope>
    <source>
        <strain evidence="1">G02</strain>
    </source>
</reference>
<reference evidence="1" key="1">
    <citation type="submission" date="2020-06" db="EMBL/GenBank/DDBJ databases">
        <authorList>
            <person name="Li T."/>
            <person name="Hu X."/>
            <person name="Zhang T."/>
            <person name="Song X."/>
            <person name="Zhang H."/>
            <person name="Dai N."/>
            <person name="Sheng W."/>
            <person name="Hou X."/>
            <person name="Wei L."/>
        </authorList>
    </citation>
    <scope>NUCLEOTIDE SEQUENCE</scope>
    <source>
        <strain evidence="1">G02</strain>
        <tissue evidence="1">Leaf</tissue>
    </source>
</reference>
<comment type="caution">
    <text evidence="1">The sequence shown here is derived from an EMBL/GenBank/DDBJ whole genome shotgun (WGS) entry which is preliminary data.</text>
</comment>
<dbReference type="PANTHER" id="PTHR33116:SF86">
    <property type="entry name" value="REVERSE TRANSCRIPTASE DOMAIN-CONTAINING PROTEIN"/>
    <property type="match status" value="1"/>
</dbReference>
<dbReference type="AlphaFoldDB" id="A0AAW2PHF8"/>